<keyword evidence="3" id="KW-1185">Reference proteome</keyword>
<dbReference type="PANTHER" id="PTHR12277:SF81">
    <property type="entry name" value="PROTEIN ABHD13"/>
    <property type="match status" value="1"/>
</dbReference>
<dbReference type="RefSeq" id="WP_161340606.1">
    <property type="nucleotide sequence ID" value="NZ_JBHSDG010000003.1"/>
</dbReference>
<keyword evidence="1" id="KW-0472">Membrane</keyword>
<proteinExistence type="predicted"/>
<reference evidence="2 3" key="1">
    <citation type="journal article" date="2014" name="Int. J. Syst. Evol. Microbiol.">
        <title>Sneathiella chungangensis sp. nov., isolated from a marine sand, and emended description of the genus Sneathiella.</title>
        <authorList>
            <person name="Siamphan C."/>
            <person name="Kim H."/>
            <person name="Lee J.S."/>
            <person name="Kim W."/>
        </authorList>
    </citation>
    <scope>NUCLEOTIDE SEQUENCE [LARGE SCALE GENOMIC DNA]</scope>
    <source>
        <strain evidence="2 3">KCTC 32476</strain>
    </source>
</reference>
<dbReference type="SUPFAM" id="SSF53474">
    <property type="entry name" value="alpha/beta-Hydrolases"/>
    <property type="match status" value="1"/>
</dbReference>
<evidence type="ECO:0000256" key="1">
    <source>
        <dbReference type="SAM" id="Phobius"/>
    </source>
</evidence>
<gene>
    <name evidence="2" type="ORF">GQF03_17580</name>
</gene>
<feature type="transmembrane region" description="Helical" evidence="1">
    <location>
        <begin position="7"/>
        <end position="29"/>
    </location>
</feature>
<dbReference type="EMBL" id="WTVA01000015">
    <property type="protein sequence ID" value="MZR24149.1"/>
    <property type="molecule type" value="Genomic_DNA"/>
</dbReference>
<name>A0A845MK10_9PROT</name>
<organism evidence="2 3">
    <name type="scientific">Sneathiella chungangensis</name>
    <dbReference type="NCBI Taxonomy" id="1418234"/>
    <lineage>
        <taxon>Bacteria</taxon>
        <taxon>Pseudomonadati</taxon>
        <taxon>Pseudomonadota</taxon>
        <taxon>Alphaproteobacteria</taxon>
        <taxon>Sneathiellales</taxon>
        <taxon>Sneathiellaceae</taxon>
        <taxon>Sneathiella</taxon>
    </lineage>
</organism>
<protein>
    <recommendedName>
        <fullName evidence="4">Alpha/beta hydrolase</fullName>
    </recommendedName>
</protein>
<evidence type="ECO:0000313" key="2">
    <source>
        <dbReference type="EMBL" id="MZR24149.1"/>
    </source>
</evidence>
<dbReference type="AlphaFoldDB" id="A0A845MK10"/>
<comment type="caution">
    <text evidence="2">The sequence shown here is derived from an EMBL/GenBank/DDBJ whole genome shotgun (WGS) entry which is preliminary data.</text>
</comment>
<evidence type="ECO:0008006" key="4">
    <source>
        <dbReference type="Google" id="ProtNLM"/>
    </source>
</evidence>
<keyword evidence="1" id="KW-0812">Transmembrane</keyword>
<evidence type="ECO:0000313" key="3">
    <source>
        <dbReference type="Proteomes" id="UP000445696"/>
    </source>
</evidence>
<dbReference type="Gene3D" id="3.40.50.1820">
    <property type="entry name" value="alpha/beta hydrolase"/>
    <property type="match status" value="1"/>
</dbReference>
<dbReference type="PANTHER" id="PTHR12277">
    <property type="entry name" value="ALPHA/BETA HYDROLASE DOMAIN-CONTAINING PROTEIN"/>
    <property type="match status" value="1"/>
</dbReference>
<accession>A0A845MK10</accession>
<keyword evidence="1" id="KW-1133">Transmembrane helix</keyword>
<dbReference type="Proteomes" id="UP000445696">
    <property type="component" value="Unassembled WGS sequence"/>
</dbReference>
<dbReference type="InterPro" id="IPR029058">
    <property type="entry name" value="AB_hydrolase_fold"/>
</dbReference>
<dbReference type="OrthoDB" id="9798884at2"/>
<sequence length="280" mass="30474">MSIQNGMIILGVVILLALLAGAVGLYLFYGSIYRFDQATDGPEAYDLAGVRDVTFPSEDGAEISAWIRPPVGDAPVILYFMGNFTSIGPSVQRLKPLLEKGFGVAALVYRGSSGKPGTPSEEAFAGDARALYDRLDDLMAAEIPANRRIAYGYSLGSGIAVRLAADRPVAALTLEAAYARFCDYFTDRYFGLPFCAVMTKERYDSIDRIASIEAPLLMFHGEQDSAIRIASARRLFDAASEPKRFIAYPAGSHVNLWQQGLPEESLEFYGKIVPCGWING</sequence>